<keyword evidence="2 3" id="KW-0413">Isomerase</keyword>
<evidence type="ECO:0000313" key="4">
    <source>
        <dbReference type="EMBL" id="KKT90467.1"/>
    </source>
</evidence>
<keyword evidence="3" id="KW-0324">Glycolysis</keyword>
<reference evidence="4 5" key="1">
    <citation type="journal article" date="2015" name="Nature">
        <title>rRNA introns, odd ribosomes, and small enigmatic genomes across a large radiation of phyla.</title>
        <authorList>
            <person name="Brown C.T."/>
            <person name="Hug L.A."/>
            <person name="Thomas B.C."/>
            <person name="Sharon I."/>
            <person name="Castelle C.J."/>
            <person name="Singh A."/>
            <person name="Wilkins M.J."/>
            <person name="Williams K.H."/>
            <person name="Banfield J.F."/>
        </authorList>
    </citation>
    <scope>NUCLEOTIDE SEQUENCE [LARGE SCALE GENOMIC DNA]</scope>
</reference>
<dbReference type="UniPathway" id="UPA00138"/>
<dbReference type="AlphaFoldDB" id="A0A0G1NBH5"/>
<keyword evidence="3" id="KW-0312">Gluconeogenesis</keyword>
<dbReference type="GO" id="GO:0046166">
    <property type="term" value="P:glyceraldehyde-3-phosphate biosynthetic process"/>
    <property type="evidence" value="ECO:0007669"/>
    <property type="project" value="TreeGrafter"/>
</dbReference>
<dbReference type="UniPathway" id="UPA00109">
    <property type="reaction ID" value="UER00189"/>
</dbReference>
<evidence type="ECO:0000313" key="5">
    <source>
        <dbReference type="Proteomes" id="UP000034368"/>
    </source>
</evidence>
<dbReference type="PANTHER" id="PTHR21139">
    <property type="entry name" value="TRIOSEPHOSPHATE ISOMERASE"/>
    <property type="match status" value="1"/>
</dbReference>
<protein>
    <recommendedName>
        <fullName evidence="3">Triosephosphate isomerase</fullName>
        <ecNumber evidence="3">5.3.1.1</ecNumber>
    </recommendedName>
</protein>
<dbReference type="InterPro" id="IPR013785">
    <property type="entry name" value="Aldolase_TIM"/>
</dbReference>
<dbReference type="PROSITE" id="PS51440">
    <property type="entry name" value="TIM_2"/>
    <property type="match status" value="1"/>
</dbReference>
<proteinExistence type="inferred from homology"/>
<dbReference type="GO" id="GO:0005829">
    <property type="term" value="C:cytosol"/>
    <property type="evidence" value="ECO:0007669"/>
    <property type="project" value="TreeGrafter"/>
</dbReference>
<comment type="catalytic activity">
    <reaction evidence="3">
        <text>D-glyceraldehyde 3-phosphate = dihydroxyacetone phosphate</text>
        <dbReference type="Rhea" id="RHEA:18585"/>
        <dbReference type="ChEBI" id="CHEBI:57642"/>
        <dbReference type="ChEBI" id="CHEBI:59776"/>
        <dbReference type="EC" id="5.3.1.1"/>
    </reaction>
</comment>
<comment type="caution">
    <text evidence="4">The sequence shown here is derived from an EMBL/GenBank/DDBJ whole genome shotgun (WGS) entry which is preliminary data.</text>
</comment>
<dbReference type="PANTHER" id="PTHR21139:SF42">
    <property type="entry name" value="TRIOSEPHOSPHATE ISOMERASE"/>
    <property type="match status" value="1"/>
</dbReference>
<dbReference type="CDD" id="cd00311">
    <property type="entry name" value="TIM"/>
    <property type="match status" value="1"/>
</dbReference>
<dbReference type="EC" id="5.3.1.1" evidence="3"/>
<dbReference type="Gene3D" id="3.20.20.70">
    <property type="entry name" value="Aldolase class I"/>
    <property type="match status" value="1"/>
</dbReference>
<dbReference type="PATRIC" id="fig|1619026.3.peg.64"/>
<name>A0A0G1NBH5_9BACT</name>
<dbReference type="GO" id="GO:0006096">
    <property type="term" value="P:glycolytic process"/>
    <property type="evidence" value="ECO:0007669"/>
    <property type="project" value="UniProtKB-UniPathway"/>
</dbReference>
<comment type="pathway">
    <text evidence="3">Carbohydrate biosynthesis; gluconeogenesis.</text>
</comment>
<organism evidence="4 5">
    <name type="scientific">Candidatus Yanofskybacteria bacterium GW2011_GWB1_45_11</name>
    <dbReference type="NCBI Taxonomy" id="1619026"/>
    <lineage>
        <taxon>Bacteria</taxon>
        <taxon>Candidatus Yanofskyibacteriota</taxon>
    </lineage>
</organism>
<evidence type="ECO:0000256" key="3">
    <source>
        <dbReference type="RuleBase" id="RU363013"/>
    </source>
</evidence>
<dbReference type="EMBL" id="LCKD01000001">
    <property type="protein sequence ID" value="KKT90467.1"/>
    <property type="molecule type" value="Genomic_DNA"/>
</dbReference>
<keyword evidence="3" id="KW-0963">Cytoplasm</keyword>
<comment type="pathway">
    <text evidence="3">Carbohydrate degradation; glycolysis; D-glyceraldehyde 3-phosphate from glycerone phosphate: step 1/1.</text>
</comment>
<dbReference type="InterPro" id="IPR035990">
    <property type="entry name" value="TIM_sf"/>
</dbReference>
<evidence type="ECO:0000256" key="2">
    <source>
        <dbReference type="ARBA" id="ARBA00023235"/>
    </source>
</evidence>
<comment type="similarity">
    <text evidence="1 3">Belongs to the triosephosphate isomerase family.</text>
</comment>
<dbReference type="Pfam" id="PF00121">
    <property type="entry name" value="TIM"/>
    <property type="match status" value="1"/>
</dbReference>
<dbReference type="GO" id="GO:0006094">
    <property type="term" value="P:gluconeogenesis"/>
    <property type="evidence" value="ECO:0007669"/>
    <property type="project" value="UniProtKB-UniPathway"/>
</dbReference>
<sequence length="239" mass="26052">MKKLIFSNWKNNIQSSAQAREILDAADEYLDSVGENISFTLAFFPAPELTAEISELLKESHLSEIASLGLQDISDQTSDARYALIGHSDRRWGMGDDDATTNAKLKKALAMNICPVVCLGEKSRDDSYIKFLEDQTKNTFAGVRGEDISKCIIAYEPVWAISSTPGASADSPDSASESVRLISGILFNSYNIAPSAYLYGGSILADNIRNFTSNSVFSGVLIGKASTQKEEFIKILQTL</sequence>
<dbReference type="GO" id="GO:0019563">
    <property type="term" value="P:glycerol catabolic process"/>
    <property type="evidence" value="ECO:0007669"/>
    <property type="project" value="TreeGrafter"/>
</dbReference>
<comment type="subunit">
    <text evidence="3">Homodimer.</text>
</comment>
<dbReference type="Proteomes" id="UP000034368">
    <property type="component" value="Unassembled WGS sequence"/>
</dbReference>
<dbReference type="GO" id="GO:0004807">
    <property type="term" value="F:triose-phosphate isomerase activity"/>
    <property type="evidence" value="ECO:0007669"/>
    <property type="project" value="UniProtKB-EC"/>
</dbReference>
<dbReference type="InterPro" id="IPR000652">
    <property type="entry name" value="Triosephosphate_isomerase"/>
</dbReference>
<comment type="subcellular location">
    <subcellularLocation>
        <location evidence="3">Cytoplasm</location>
    </subcellularLocation>
</comment>
<evidence type="ECO:0000256" key="1">
    <source>
        <dbReference type="ARBA" id="ARBA00007422"/>
    </source>
</evidence>
<dbReference type="SUPFAM" id="SSF51351">
    <property type="entry name" value="Triosephosphate isomerase (TIM)"/>
    <property type="match status" value="1"/>
</dbReference>
<gene>
    <name evidence="4" type="ORF">UW90_C0001G0055</name>
</gene>
<accession>A0A0G1NBH5</accession>